<keyword evidence="1" id="KW-0808">Transferase</keyword>
<evidence type="ECO:0000313" key="2">
    <source>
        <dbReference type="EMBL" id="KAJ2852526.1"/>
    </source>
</evidence>
<comment type="caution">
    <text evidence="2">The sequence shown here is derived from an EMBL/GenBank/DDBJ whole genome shotgun (WGS) entry which is preliminary data.</text>
</comment>
<dbReference type="InterPro" id="IPR023213">
    <property type="entry name" value="CAT-like_dom_sf"/>
</dbReference>
<proteinExistence type="predicted"/>
<dbReference type="Pfam" id="PF02458">
    <property type="entry name" value="Transferase"/>
    <property type="match status" value="1"/>
</dbReference>
<evidence type="ECO:0000256" key="1">
    <source>
        <dbReference type="ARBA" id="ARBA00022679"/>
    </source>
</evidence>
<dbReference type="InterPro" id="IPR050317">
    <property type="entry name" value="Plant_Fungal_Acyltransferase"/>
</dbReference>
<dbReference type="PANTHER" id="PTHR31642">
    <property type="entry name" value="TRICHOTHECENE 3-O-ACETYLTRANSFERASE"/>
    <property type="match status" value="1"/>
</dbReference>
<evidence type="ECO:0000313" key="3">
    <source>
        <dbReference type="Proteomes" id="UP001139887"/>
    </source>
</evidence>
<reference evidence="2" key="1">
    <citation type="submission" date="2022-07" db="EMBL/GenBank/DDBJ databases">
        <title>Phylogenomic reconstructions and comparative analyses of Kickxellomycotina fungi.</title>
        <authorList>
            <person name="Reynolds N.K."/>
            <person name="Stajich J.E."/>
            <person name="Barry K."/>
            <person name="Grigoriev I.V."/>
            <person name="Crous P."/>
            <person name="Smith M.E."/>
        </authorList>
    </citation>
    <scope>NUCLEOTIDE SEQUENCE</scope>
    <source>
        <strain evidence="2">NRRL 1566</strain>
    </source>
</reference>
<dbReference type="GO" id="GO:0016747">
    <property type="term" value="F:acyltransferase activity, transferring groups other than amino-acyl groups"/>
    <property type="evidence" value="ECO:0007669"/>
    <property type="project" value="TreeGrafter"/>
</dbReference>
<sequence length="439" mass="48957">MPFNQLQESLYETLHEFPLLAGSAHNSKGALKVTIDKENLNLPSISHISTSLHFKEFTATNYDLSMLPESAPKTPFFQTKARKWKMADIRVTRFQENSGVAVFISVAHIILDGFGFTTFVNRWAEICRQMSNSIVPVVPKLTLSHDRQLLRDCVPESQILPGSLVTSKFARGNLVSRAFACLSANSQGRVLRLVNSACRVSHARFMITHSQLSKIRNSVRDVLDEKRISNNDIILALLSMCFAQSVGSYDVGGSRSRLNRRIRSKIIPSIFETAMTVDVRPRLPQLQGKGYCGNAVVVQRMYTSVGMLQQPISIKSLAQVAKQARKMTDSVDGQYIRGFMDALDTKHDAFARPISGGMRHPYKLLVTNHTRLPHYSADFGGGAPAWVNPIEAAFPNHVVLMNAPPSFNGLVVHIMAAKNVLTCIQHIPFWATIFERIDH</sequence>
<dbReference type="AlphaFoldDB" id="A0A9W8IK45"/>
<dbReference type="GO" id="GO:0044550">
    <property type="term" value="P:secondary metabolite biosynthetic process"/>
    <property type="evidence" value="ECO:0007669"/>
    <property type="project" value="TreeGrafter"/>
</dbReference>
<dbReference type="OrthoDB" id="1862401at2759"/>
<accession>A0A9W8IK45</accession>
<dbReference type="Proteomes" id="UP001139887">
    <property type="component" value="Unassembled WGS sequence"/>
</dbReference>
<dbReference type="PANTHER" id="PTHR31642:SF310">
    <property type="entry name" value="FATTY ALCOHOL:CAFFEOYL-COA ACYLTRANSFERASE"/>
    <property type="match status" value="1"/>
</dbReference>
<organism evidence="2 3">
    <name type="scientific">Coemansia brasiliensis</name>
    <dbReference type="NCBI Taxonomy" id="2650707"/>
    <lineage>
        <taxon>Eukaryota</taxon>
        <taxon>Fungi</taxon>
        <taxon>Fungi incertae sedis</taxon>
        <taxon>Zoopagomycota</taxon>
        <taxon>Kickxellomycotina</taxon>
        <taxon>Kickxellomycetes</taxon>
        <taxon>Kickxellales</taxon>
        <taxon>Kickxellaceae</taxon>
        <taxon>Coemansia</taxon>
    </lineage>
</organism>
<protein>
    <submittedName>
        <fullName evidence="2">Uncharacterized protein</fullName>
    </submittedName>
</protein>
<dbReference type="EMBL" id="JANBUW010000002">
    <property type="protein sequence ID" value="KAJ2852526.1"/>
    <property type="molecule type" value="Genomic_DNA"/>
</dbReference>
<gene>
    <name evidence="2" type="ORF">IWW36_000154</name>
</gene>
<keyword evidence="3" id="KW-1185">Reference proteome</keyword>
<dbReference type="Gene3D" id="3.30.559.10">
    <property type="entry name" value="Chloramphenicol acetyltransferase-like domain"/>
    <property type="match status" value="2"/>
</dbReference>
<name>A0A9W8IK45_9FUNG</name>